<evidence type="ECO:0000256" key="4">
    <source>
        <dbReference type="ARBA" id="ARBA00022989"/>
    </source>
</evidence>
<keyword evidence="3 9" id="KW-0812">Transmembrane</keyword>
<evidence type="ECO:0000256" key="9">
    <source>
        <dbReference type="SAM" id="Phobius"/>
    </source>
</evidence>
<feature type="transmembrane region" description="Helical" evidence="9">
    <location>
        <begin position="708"/>
        <end position="735"/>
    </location>
</feature>
<protein>
    <submittedName>
        <fullName evidence="11">ABC-type antimicrobial peptide transport system, permease component</fullName>
    </submittedName>
</protein>
<dbReference type="Proteomes" id="UP000199072">
    <property type="component" value="Unassembled WGS sequence"/>
</dbReference>
<feature type="transmembrane region" description="Helical" evidence="9">
    <location>
        <begin position="385"/>
        <end position="405"/>
    </location>
</feature>
<dbReference type="AlphaFoldDB" id="A0A1G7EJ28"/>
<dbReference type="InterPro" id="IPR009057">
    <property type="entry name" value="Homeodomain-like_sf"/>
</dbReference>
<proteinExistence type="predicted"/>
<dbReference type="GO" id="GO:0003700">
    <property type="term" value="F:DNA-binding transcription factor activity"/>
    <property type="evidence" value="ECO:0007669"/>
    <property type="project" value="InterPro"/>
</dbReference>
<feature type="transmembrane region" description="Helical" evidence="9">
    <location>
        <begin position="755"/>
        <end position="785"/>
    </location>
</feature>
<feature type="transmembrane region" description="Helical" evidence="9">
    <location>
        <begin position="806"/>
        <end position="825"/>
    </location>
</feature>
<evidence type="ECO:0000259" key="10">
    <source>
        <dbReference type="PROSITE" id="PS01124"/>
    </source>
</evidence>
<dbReference type="GO" id="GO:0022857">
    <property type="term" value="F:transmembrane transporter activity"/>
    <property type="evidence" value="ECO:0007669"/>
    <property type="project" value="TreeGrafter"/>
</dbReference>
<dbReference type="SMART" id="SM00342">
    <property type="entry name" value="HTH_ARAC"/>
    <property type="match status" value="1"/>
</dbReference>
<evidence type="ECO:0000313" key="12">
    <source>
        <dbReference type="Proteomes" id="UP000199072"/>
    </source>
</evidence>
<keyword evidence="6" id="KW-0238">DNA-binding</keyword>
<feature type="transmembrane region" description="Helical" evidence="9">
    <location>
        <begin position="47"/>
        <end position="80"/>
    </location>
</feature>
<dbReference type="STRING" id="1391627.SAMN05216464_10849"/>
<feature type="transmembrane region" description="Helical" evidence="9">
    <location>
        <begin position="158"/>
        <end position="180"/>
    </location>
</feature>
<dbReference type="PROSITE" id="PS00041">
    <property type="entry name" value="HTH_ARAC_FAMILY_1"/>
    <property type="match status" value="1"/>
</dbReference>
<evidence type="ECO:0000256" key="7">
    <source>
        <dbReference type="ARBA" id="ARBA00023136"/>
    </source>
</evidence>
<feature type="transmembrane region" description="Helical" evidence="9">
    <location>
        <begin position="1056"/>
        <end position="1080"/>
    </location>
</feature>
<dbReference type="InterPro" id="IPR025857">
    <property type="entry name" value="MacB_PCD"/>
</dbReference>
<dbReference type="PROSITE" id="PS01124">
    <property type="entry name" value="HTH_ARAC_FAMILY_2"/>
    <property type="match status" value="1"/>
</dbReference>
<keyword evidence="8" id="KW-0804">Transcription</keyword>
<name>A0A1G7EJ28_9SPHI</name>
<dbReference type="PANTHER" id="PTHR30572:SF18">
    <property type="entry name" value="ABC-TYPE MACROLIDE FAMILY EXPORT SYSTEM PERMEASE COMPONENT 2"/>
    <property type="match status" value="1"/>
</dbReference>
<dbReference type="InterPro" id="IPR018062">
    <property type="entry name" value="HTH_AraC-typ_CS"/>
</dbReference>
<organism evidence="11 12">
    <name type="scientific">Mucilaginibacter pineti</name>
    <dbReference type="NCBI Taxonomy" id="1391627"/>
    <lineage>
        <taxon>Bacteria</taxon>
        <taxon>Pseudomonadati</taxon>
        <taxon>Bacteroidota</taxon>
        <taxon>Sphingobacteriia</taxon>
        <taxon>Sphingobacteriales</taxon>
        <taxon>Sphingobacteriaceae</taxon>
        <taxon>Mucilaginibacter</taxon>
    </lineage>
</organism>
<feature type="transmembrane region" description="Helical" evidence="9">
    <location>
        <begin position="100"/>
        <end position="129"/>
    </location>
</feature>
<feature type="transmembrane region" description="Helical" evidence="9">
    <location>
        <begin position="665"/>
        <end position="687"/>
    </location>
</feature>
<keyword evidence="7 9" id="KW-0472">Membrane</keyword>
<dbReference type="SUPFAM" id="SSF46689">
    <property type="entry name" value="Homeodomain-like"/>
    <property type="match status" value="1"/>
</dbReference>
<gene>
    <name evidence="11" type="ORF">SAMN05216464_10849</name>
</gene>
<dbReference type="InterPro" id="IPR018060">
    <property type="entry name" value="HTH_AraC"/>
</dbReference>
<evidence type="ECO:0000256" key="2">
    <source>
        <dbReference type="ARBA" id="ARBA00022475"/>
    </source>
</evidence>
<feature type="transmembrane region" description="Helical" evidence="9">
    <location>
        <begin position="1101"/>
        <end position="1127"/>
    </location>
</feature>
<accession>A0A1G7EJ28</accession>
<keyword evidence="12" id="KW-1185">Reference proteome</keyword>
<dbReference type="Pfam" id="PF02687">
    <property type="entry name" value="FtsX"/>
    <property type="match status" value="2"/>
</dbReference>
<dbReference type="InterPro" id="IPR050250">
    <property type="entry name" value="Macrolide_Exporter_MacB"/>
</dbReference>
<dbReference type="GO" id="GO:0005886">
    <property type="term" value="C:plasma membrane"/>
    <property type="evidence" value="ECO:0007669"/>
    <property type="project" value="UniProtKB-SubCell"/>
</dbReference>
<dbReference type="GO" id="GO:0043565">
    <property type="term" value="F:sequence-specific DNA binding"/>
    <property type="evidence" value="ECO:0007669"/>
    <property type="project" value="InterPro"/>
</dbReference>
<keyword evidence="4 9" id="KW-1133">Transmembrane helix</keyword>
<evidence type="ECO:0000256" key="1">
    <source>
        <dbReference type="ARBA" id="ARBA00004651"/>
    </source>
</evidence>
<dbReference type="PANTHER" id="PTHR30572">
    <property type="entry name" value="MEMBRANE COMPONENT OF TRANSPORTER-RELATED"/>
    <property type="match status" value="1"/>
</dbReference>
<reference evidence="11 12" key="1">
    <citation type="submission" date="2016-10" db="EMBL/GenBank/DDBJ databases">
        <authorList>
            <person name="de Groot N.N."/>
        </authorList>
    </citation>
    <scope>NUCLEOTIDE SEQUENCE [LARGE SCALE GENOMIC DNA]</scope>
    <source>
        <strain evidence="11 12">47C3B</strain>
    </source>
</reference>
<dbReference type="Pfam" id="PF12704">
    <property type="entry name" value="MacB_PCD"/>
    <property type="match status" value="2"/>
</dbReference>
<evidence type="ECO:0000256" key="8">
    <source>
        <dbReference type="ARBA" id="ARBA00023163"/>
    </source>
</evidence>
<keyword evidence="5" id="KW-0805">Transcription regulation</keyword>
<evidence type="ECO:0000256" key="3">
    <source>
        <dbReference type="ARBA" id="ARBA00022692"/>
    </source>
</evidence>
<evidence type="ECO:0000256" key="5">
    <source>
        <dbReference type="ARBA" id="ARBA00023015"/>
    </source>
</evidence>
<dbReference type="Pfam" id="PF12833">
    <property type="entry name" value="HTH_18"/>
    <property type="match status" value="1"/>
</dbReference>
<feature type="transmembrane region" description="Helical" evidence="9">
    <location>
        <begin position="192"/>
        <end position="218"/>
    </location>
</feature>
<comment type="subcellular location">
    <subcellularLocation>
        <location evidence="1">Cell membrane</location>
        <topology evidence="1">Multi-pass membrane protein</topology>
    </subcellularLocation>
</comment>
<dbReference type="InterPro" id="IPR003838">
    <property type="entry name" value="ABC3_permease_C"/>
</dbReference>
<evidence type="ECO:0000313" key="11">
    <source>
        <dbReference type="EMBL" id="SDE63654.1"/>
    </source>
</evidence>
<feature type="domain" description="HTH araC/xylS-type" evidence="10">
    <location>
        <begin position="235"/>
        <end position="336"/>
    </location>
</feature>
<feature type="transmembrane region" description="Helical" evidence="9">
    <location>
        <begin position="1139"/>
        <end position="1158"/>
    </location>
</feature>
<feature type="transmembrane region" description="Helical" evidence="9">
    <location>
        <begin position="12"/>
        <end position="35"/>
    </location>
</feature>
<keyword evidence="2" id="KW-1003">Cell membrane</keyword>
<sequence>MLPLSVMNGYPFVINLYAMLLSGAVFTGLAFALLLWLIKGPEQKANLFLGLALVVLCTSLLPLGPLQFSLALGPLLYFYVRQLATPDRQTSHKDLLHFVPALIAFILAIAGLNINPAFSCCAVVIYVYLSHRRIIRFYDHQKFQEGDRFRAQLKSVQVSLAGLGILTILSLAYFLINALFYRDQLTSAPYDFLLAAMLIRMAALAIIKPVIVPVTLIAPDTLKRSDLQRKSAWLKRAMQTGQYHLDPELTLNTLAEKLLLTTHELSRIINQGLKKSFNDFINGYRVAEVTQKMQDPAFGHVNLTGIAYACGFNSKSTFHRIFKQMTGKSPAEYKAEQPKELPSYKLRPQRPGLALTLRHPNRRFMFRNFLKIAFRNFRSNKLSTLINVVSLSVGTTAALVIYLIIHFDFSFDRFHKDRDRIYRVVTTFSSAGQQSYNAGLPGAAIELTKDQLSQINASARLFTLYQPHVTIPTGQTATDLKAQDNVILTDGGYFRLFTYHWLAGNAGQALSRPNQVVLTALQAKKYFPSLKYGDMLGRTVQYDSLRTTVSGVVADITGNTDLTFHDFISFPTVAVTPALKAQVLVNAFQSITPEQQFFVRLPEGSSAEKVSLQLNQLYKSHYPPAAGQNSQQSFYFQPLNDLHFNANYGTYGNGRTANKTTLYELGAIALFLLLMGCINFINLSTAASVKRAKEIGIRKTMGSRRSQLIAQFIIETFFLTLITVILSAALTPLLLQAFANFIPAGINASLLLQPGVLLFLLLLAIIVALAAGFYPAMILSAFNPVSVLRSQVQSGGQTRSTTLRKSLTVAQFVIAQFFIMATLLVSKQIYYALHKDLGFKKEAILIVNSPWKDRQNSKVKLFLDKLSAMPQVEQVSAGRDAPMSNDPHSASATYRDGKNEIRVDKIGEKFGDQNYIKVYHIPLLAGRNLQPQDTVNTVLINQNLARSLGFKDPDEAIGKSLAGFLGKPQTQIVGVVADFHQESIHAPIIPLVILTSTNLYFNGTFHIALKPGNWQSAISQIQAAYKDVYPGEDFSFQFFDESIAQLYTSEQNTAKLLNWATGFTILISCLGLLGLTIYTANQRQKEIGIRKVMGASVAQMVVLLSSELSWLIVLAFVIATPLAWLAMQQWMQSFADRTSLSWWVFIGSGAGMFLLAILTSATQTVKAALTNPVKSIRNQ</sequence>
<evidence type="ECO:0000256" key="6">
    <source>
        <dbReference type="ARBA" id="ARBA00023125"/>
    </source>
</evidence>
<dbReference type="Gene3D" id="1.10.10.60">
    <property type="entry name" value="Homeodomain-like"/>
    <property type="match status" value="2"/>
</dbReference>
<dbReference type="EMBL" id="FNAI01000008">
    <property type="protein sequence ID" value="SDE63654.1"/>
    <property type="molecule type" value="Genomic_DNA"/>
</dbReference>